<dbReference type="RefSeq" id="WP_065089776.1">
    <property type="nucleotide sequence ID" value="NZ_JQSG02000006.1"/>
</dbReference>
<dbReference type="Gene3D" id="3.30.450.20">
    <property type="entry name" value="PAS domain"/>
    <property type="match status" value="1"/>
</dbReference>
<dbReference type="Pfam" id="PF08447">
    <property type="entry name" value="PAS_3"/>
    <property type="match status" value="1"/>
</dbReference>
<organism evidence="2 3">
    <name type="scientific">Acidihalobacter prosperus</name>
    <dbReference type="NCBI Taxonomy" id="160660"/>
    <lineage>
        <taxon>Bacteria</taxon>
        <taxon>Pseudomonadati</taxon>
        <taxon>Pseudomonadota</taxon>
        <taxon>Gammaproteobacteria</taxon>
        <taxon>Chromatiales</taxon>
        <taxon>Ectothiorhodospiraceae</taxon>
        <taxon>Acidihalobacter</taxon>
    </lineage>
</organism>
<dbReference type="InterPro" id="IPR000014">
    <property type="entry name" value="PAS"/>
</dbReference>
<dbReference type="PROSITE" id="PS50112">
    <property type="entry name" value="PAS"/>
    <property type="match status" value="1"/>
</dbReference>
<name>A0A1A6C1W4_9GAMM</name>
<dbReference type="CDD" id="cd00130">
    <property type="entry name" value="PAS"/>
    <property type="match status" value="1"/>
</dbReference>
<dbReference type="Proteomes" id="UP000029273">
    <property type="component" value="Unassembled WGS sequence"/>
</dbReference>
<comment type="caution">
    <text evidence="2">The sequence shown here is derived from an EMBL/GenBank/DDBJ whole genome shotgun (WGS) entry which is preliminary data.</text>
</comment>
<gene>
    <name evidence="2" type="ORF">Thpro_022790</name>
</gene>
<reference evidence="2 3" key="1">
    <citation type="journal article" date="2014" name="Genome Announc.">
        <title>Draft Genome Sequence of the Iron-Oxidizing, Acidophilic, and Halotolerant 'Thiobacillus prosperus' Type Strain DSM 5130.</title>
        <authorList>
            <person name="Ossandon F.J."/>
            <person name="Cardenas J.P."/>
            <person name="Corbett M."/>
            <person name="Quatrini R."/>
            <person name="Holmes D.S."/>
            <person name="Watkin E."/>
        </authorList>
    </citation>
    <scope>NUCLEOTIDE SEQUENCE [LARGE SCALE GENOMIC DNA]</scope>
    <source>
        <strain evidence="2 3">DSM 5130</strain>
    </source>
</reference>
<dbReference type="AlphaFoldDB" id="A0A1A6C1W4"/>
<keyword evidence="2" id="KW-0675">Receptor</keyword>
<dbReference type="STRING" id="160660.BJI67_12690"/>
<dbReference type="InterPro" id="IPR035965">
    <property type="entry name" value="PAS-like_dom_sf"/>
</dbReference>
<evidence type="ECO:0000259" key="1">
    <source>
        <dbReference type="PROSITE" id="PS50112"/>
    </source>
</evidence>
<dbReference type="EMBL" id="JQSG02000006">
    <property type="protein sequence ID" value="OBS08540.1"/>
    <property type="molecule type" value="Genomic_DNA"/>
</dbReference>
<proteinExistence type="predicted"/>
<dbReference type="SUPFAM" id="SSF55785">
    <property type="entry name" value="PYP-like sensor domain (PAS domain)"/>
    <property type="match status" value="1"/>
</dbReference>
<sequence length="172" mass="19185">MPSRPIPTQREVILPADSFIVSKTDPRGRITYANRVFMSISGYLEPELLGEPQSIVRHPDMPRGVFKLLWDTIRTGDECFAYVKNLCKSGDYYWVLANVTADRDANGGITGYYSVRRKPSAEAVKFVAGLYRDMCAIEAGSTANQAPAASLEHLNRLIADRGMTYETFILSL</sequence>
<keyword evidence="3" id="KW-1185">Reference proteome</keyword>
<accession>A0A1A6C1W4</accession>
<evidence type="ECO:0000313" key="3">
    <source>
        <dbReference type="Proteomes" id="UP000029273"/>
    </source>
</evidence>
<dbReference type="InterPro" id="IPR013655">
    <property type="entry name" value="PAS_fold_3"/>
</dbReference>
<protein>
    <submittedName>
        <fullName evidence="2">Aerotaxis receptor Aer</fullName>
    </submittedName>
</protein>
<dbReference type="NCBIfam" id="TIGR00229">
    <property type="entry name" value="sensory_box"/>
    <property type="match status" value="1"/>
</dbReference>
<feature type="domain" description="PAS" evidence="1">
    <location>
        <begin position="25"/>
        <end position="76"/>
    </location>
</feature>
<evidence type="ECO:0000313" key="2">
    <source>
        <dbReference type="EMBL" id="OBS08540.1"/>
    </source>
</evidence>
<dbReference type="OrthoDB" id="9781845at2"/>